<keyword evidence="6" id="KW-0808">Transferase</keyword>
<dbReference type="InterPro" id="IPR050478">
    <property type="entry name" value="Ethylene_sulfur-biosynth"/>
</dbReference>
<evidence type="ECO:0000256" key="3">
    <source>
        <dbReference type="ARBA" id="ARBA00022898"/>
    </source>
</evidence>
<keyword evidence="4" id="KW-0472">Membrane</keyword>
<keyword evidence="3" id="KW-0663">Pyridoxal phosphate</keyword>
<sequence length="381" mass="42954">MGKIQSCMYVVCLLCSVTLNILFVGRDVYVGGKWEVGWSRRAAEEAEAVAAVSCSAMEEHSWMVWLLMEVLFVSAIPALEALIALNFQLLVLQMLTVSLILIVLIILGTLQRGSAVLEPFWMQHAASSAVLVAGWHRMSYSFNDHSSISQELVKLIRKLHAIVGNANTTADSLFSGPALPNFSMLQFMPSHPIIHLLQLKLLPQSPFTRFINHKQTSFDQWTSSLQLNKAVLQVPNAKPIYDHAYYWPHFTPIPAPADEDLMIFTISKLTGHAGSRFGWALIKDKDVYETMLDYMSLNTVGVSRDTQLRAFKLLKVVTQGRGREIFKFGKFTSILYFFGKVKRPSPAYAWLKCEKEEDKECYGVLKRLASLGVMVLVWCQQ</sequence>
<dbReference type="GO" id="GO:0008483">
    <property type="term" value="F:transaminase activity"/>
    <property type="evidence" value="ECO:0007669"/>
    <property type="project" value="UniProtKB-KW"/>
</dbReference>
<evidence type="ECO:0000256" key="1">
    <source>
        <dbReference type="ARBA" id="ARBA00001933"/>
    </source>
</evidence>
<evidence type="ECO:0000259" key="5">
    <source>
        <dbReference type="Pfam" id="PF04864"/>
    </source>
</evidence>
<accession>A0A438DPQ7</accession>
<feature type="transmembrane region" description="Helical" evidence="4">
    <location>
        <begin position="7"/>
        <end position="25"/>
    </location>
</feature>
<dbReference type="EMBL" id="QGNW01001539">
    <property type="protein sequence ID" value="RVW37455.1"/>
    <property type="molecule type" value="Genomic_DNA"/>
</dbReference>
<dbReference type="Pfam" id="PF04864">
    <property type="entry name" value="Alliinase_C"/>
    <property type="match status" value="3"/>
</dbReference>
<feature type="domain" description="Alliinase C-terminal" evidence="5">
    <location>
        <begin position="226"/>
        <end position="329"/>
    </location>
</feature>
<dbReference type="Gene3D" id="2.10.25.30">
    <property type="entry name" value="EGF-like, alliinase"/>
    <property type="match status" value="1"/>
</dbReference>
<dbReference type="InterPro" id="IPR015421">
    <property type="entry name" value="PyrdxlP-dep_Trfase_major"/>
</dbReference>
<dbReference type="InterPro" id="IPR015424">
    <property type="entry name" value="PyrdxlP-dep_Trfase"/>
</dbReference>
<keyword evidence="4" id="KW-1133">Transmembrane helix</keyword>
<comment type="cofactor">
    <cofactor evidence="1">
        <name>pyridoxal 5'-phosphate</name>
        <dbReference type="ChEBI" id="CHEBI:597326"/>
    </cofactor>
</comment>
<evidence type="ECO:0000256" key="2">
    <source>
        <dbReference type="ARBA" id="ARBA00022576"/>
    </source>
</evidence>
<feature type="transmembrane region" description="Helical" evidence="4">
    <location>
        <begin position="90"/>
        <end position="110"/>
    </location>
</feature>
<keyword evidence="2 6" id="KW-0032">Aminotransferase</keyword>
<dbReference type="InterPro" id="IPR037029">
    <property type="entry name" value="Alliinase_N_sf"/>
</dbReference>
<feature type="domain" description="Alliinase C-terminal" evidence="5">
    <location>
        <begin position="337"/>
        <end position="367"/>
    </location>
</feature>
<comment type="caution">
    <text evidence="6">The sequence shown here is derived from an EMBL/GenBank/DDBJ whole genome shotgun (WGS) entry which is preliminary data.</text>
</comment>
<dbReference type="SUPFAM" id="SSF53383">
    <property type="entry name" value="PLP-dependent transferases"/>
    <property type="match status" value="1"/>
</dbReference>
<dbReference type="AlphaFoldDB" id="A0A438DPQ7"/>
<proteinExistence type="predicted"/>
<dbReference type="PANTHER" id="PTHR43795">
    <property type="entry name" value="BIFUNCTIONAL ASPARTATE AMINOTRANSFERASE AND GLUTAMATE/ASPARTATE-PREPHENATE AMINOTRANSFERASE-RELATED"/>
    <property type="match status" value="1"/>
</dbReference>
<organism evidence="6 7">
    <name type="scientific">Vitis vinifera</name>
    <name type="common">Grape</name>
    <dbReference type="NCBI Taxonomy" id="29760"/>
    <lineage>
        <taxon>Eukaryota</taxon>
        <taxon>Viridiplantae</taxon>
        <taxon>Streptophyta</taxon>
        <taxon>Embryophyta</taxon>
        <taxon>Tracheophyta</taxon>
        <taxon>Spermatophyta</taxon>
        <taxon>Magnoliopsida</taxon>
        <taxon>eudicotyledons</taxon>
        <taxon>Gunneridae</taxon>
        <taxon>Pentapetalae</taxon>
        <taxon>rosids</taxon>
        <taxon>Vitales</taxon>
        <taxon>Vitaceae</taxon>
        <taxon>Viteae</taxon>
        <taxon>Vitis</taxon>
    </lineage>
</organism>
<name>A0A438DPQ7_VITVI</name>
<reference evidence="6 7" key="1">
    <citation type="journal article" date="2018" name="PLoS Genet.">
        <title>Population sequencing reveals clonal diversity and ancestral inbreeding in the grapevine cultivar Chardonnay.</title>
        <authorList>
            <person name="Roach M.J."/>
            <person name="Johnson D.L."/>
            <person name="Bohlmann J."/>
            <person name="van Vuuren H.J."/>
            <person name="Jones S.J."/>
            <person name="Pretorius I.S."/>
            <person name="Schmidt S.A."/>
            <person name="Borneman A.R."/>
        </authorList>
    </citation>
    <scope>NUCLEOTIDE SEQUENCE [LARGE SCALE GENOMIC DNA]</scope>
    <source>
        <strain evidence="7">cv. Chardonnay</strain>
        <tissue evidence="6">Leaf</tissue>
    </source>
</reference>
<gene>
    <name evidence="6" type="primary">TAR4_5</name>
    <name evidence="6" type="ORF">CK203_081663</name>
</gene>
<feature type="domain" description="Alliinase C-terminal" evidence="5">
    <location>
        <begin position="114"/>
        <end position="170"/>
    </location>
</feature>
<dbReference type="GO" id="GO:0016846">
    <property type="term" value="F:carbon-sulfur lyase activity"/>
    <property type="evidence" value="ECO:0007669"/>
    <property type="project" value="InterPro"/>
</dbReference>
<evidence type="ECO:0000313" key="6">
    <source>
        <dbReference type="EMBL" id="RVW37455.1"/>
    </source>
</evidence>
<evidence type="ECO:0000256" key="4">
    <source>
        <dbReference type="SAM" id="Phobius"/>
    </source>
</evidence>
<dbReference type="PANTHER" id="PTHR43795:SF20">
    <property type="entry name" value="TRYPTOPHAN AMINOTRANSFERASE-RELATED PROTEIN 3"/>
    <property type="match status" value="1"/>
</dbReference>
<evidence type="ECO:0000313" key="7">
    <source>
        <dbReference type="Proteomes" id="UP000288805"/>
    </source>
</evidence>
<keyword evidence="4" id="KW-0812">Transmembrane</keyword>
<dbReference type="Proteomes" id="UP000288805">
    <property type="component" value="Unassembled WGS sequence"/>
</dbReference>
<feature type="transmembrane region" description="Helical" evidence="4">
    <location>
        <begin position="62"/>
        <end position="83"/>
    </location>
</feature>
<dbReference type="InterPro" id="IPR006948">
    <property type="entry name" value="Alliinase_C"/>
</dbReference>
<dbReference type="Gene3D" id="3.40.640.10">
    <property type="entry name" value="Type I PLP-dependent aspartate aminotransferase-like (Major domain)"/>
    <property type="match status" value="1"/>
</dbReference>
<protein>
    <submittedName>
        <fullName evidence="6">Tryptophan aminotransferase-related protein 4</fullName>
    </submittedName>
</protein>